<keyword evidence="6" id="KW-1185">Reference proteome</keyword>
<name>A0ABS2L2F4_9MICO</name>
<evidence type="ECO:0000256" key="2">
    <source>
        <dbReference type="ARBA" id="ARBA00023125"/>
    </source>
</evidence>
<dbReference type="InterPro" id="IPR046335">
    <property type="entry name" value="LacI/GalR-like_sensor"/>
</dbReference>
<dbReference type="InterPro" id="IPR010982">
    <property type="entry name" value="Lambda_DNA-bd_dom_sf"/>
</dbReference>
<proteinExistence type="predicted"/>
<dbReference type="Gene3D" id="3.40.50.2300">
    <property type="match status" value="2"/>
</dbReference>
<accession>A0ABS2L2F4</accession>
<evidence type="ECO:0000313" key="5">
    <source>
        <dbReference type="EMBL" id="MBM7471204.1"/>
    </source>
</evidence>
<reference evidence="5 6" key="1">
    <citation type="submission" date="2021-01" db="EMBL/GenBank/DDBJ databases">
        <title>Sequencing the genomes of 1000 actinobacteria strains.</title>
        <authorList>
            <person name="Klenk H.-P."/>
        </authorList>
    </citation>
    <scope>NUCLEOTIDE SEQUENCE [LARGE SCALE GENOMIC DNA]</scope>
    <source>
        <strain evidence="5 6">DSM 13057</strain>
    </source>
</reference>
<dbReference type="PANTHER" id="PTHR30146:SF153">
    <property type="entry name" value="LACTOSE OPERON REPRESSOR"/>
    <property type="match status" value="1"/>
</dbReference>
<keyword evidence="3" id="KW-0804">Transcription</keyword>
<dbReference type="Pfam" id="PF13377">
    <property type="entry name" value="Peripla_BP_3"/>
    <property type="match status" value="1"/>
</dbReference>
<evidence type="ECO:0000256" key="3">
    <source>
        <dbReference type="ARBA" id="ARBA00023163"/>
    </source>
</evidence>
<dbReference type="SUPFAM" id="SSF53822">
    <property type="entry name" value="Periplasmic binding protein-like I"/>
    <property type="match status" value="1"/>
</dbReference>
<dbReference type="Gene3D" id="1.10.260.40">
    <property type="entry name" value="lambda repressor-like DNA-binding domains"/>
    <property type="match status" value="1"/>
</dbReference>
<dbReference type="SMART" id="SM00354">
    <property type="entry name" value="HTH_LACI"/>
    <property type="match status" value="1"/>
</dbReference>
<dbReference type="InterPro" id="IPR000843">
    <property type="entry name" value="HTH_LacI"/>
</dbReference>
<dbReference type="PROSITE" id="PS50932">
    <property type="entry name" value="HTH_LACI_2"/>
    <property type="match status" value="1"/>
</dbReference>
<dbReference type="Pfam" id="PF00356">
    <property type="entry name" value="LacI"/>
    <property type="match status" value="1"/>
</dbReference>
<gene>
    <name evidence="5" type="ORF">JOE66_000838</name>
</gene>
<protein>
    <submittedName>
        <fullName evidence="5">DNA-binding LacI/PurR family transcriptional regulator</fullName>
    </submittedName>
</protein>
<dbReference type="PANTHER" id="PTHR30146">
    <property type="entry name" value="LACI-RELATED TRANSCRIPTIONAL REPRESSOR"/>
    <property type="match status" value="1"/>
</dbReference>
<dbReference type="GO" id="GO:0003677">
    <property type="term" value="F:DNA binding"/>
    <property type="evidence" value="ECO:0007669"/>
    <property type="project" value="UniProtKB-KW"/>
</dbReference>
<dbReference type="RefSeq" id="WP_205107019.1">
    <property type="nucleotide sequence ID" value="NZ_BAAAHT010000012.1"/>
</dbReference>
<dbReference type="InterPro" id="IPR028082">
    <property type="entry name" value="Peripla_BP_I"/>
</dbReference>
<keyword evidence="2 5" id="KW-0238">DNA-binding</keyword>
<dbReference type="EMBL" id="JAFBBU010000001">
    <property type="protein sequence ID" value="MBM7471204.1"/>
    <property type="molecule type" value="Genomic_DNA"/>
</dbReference>
<keyword evidence="1" id="KW-0805">Transcription regulation</keyword>
<evidence type="ECO:0000259" key="4">
    <source>
        <dbReference type="PROSITE" id="PS50932"/>
    </source>
</evidence>
<dbReference type="PROSITE" id="PS00356">
    <property type="entry name" value="HTH_LACI_1"/>
    <property type="match status" value="1"/>
</dbReference>
<dbReference type="SUPFAM" id="SSF47413">
    <property type="entry name" value="lambda repressor-like DNA-binding domains"/>
    <property type="match status" value="1"/>
</dbReference>
<dbReference type="Proteomes" id="UP000776164">
    <property type="component" value="Unassembled WGS sequence"/>
</dbReference>
<feature type="domain" description="HTH lacI-type" evidence="4">
    <location>
        <begin position="2"/>
        <end position="56"/>
    </location>
</feature>
<sequence>MATMQDVADRAGVSIATVSFVVNETKKVSMKTRERVTAAMAELGYHRNVVARALASQQTHIVALLYPALDHRNGPATTAFVTQAALSARARGYDLVLWPLSSEPDQMARLIAGGLVDGVVLMDVRLHDARVDALVHSQTPFSLIGRTSDAGHPFVDIDFEITLEAAVDHLCTLGHKHIALVSERLPSEPLSDLGYLVRSEDAYRASMEARGLTPFVIGCAGTTQAGREGARRVFHDAPATTAVIVINENAAFGLLSGVVGEGYSVPRDVSMISLSTSFDVGGLTDPVLTTMKVPATELAALGVDSLIDQIEEHATAPQALIPCELVIAESTAQAHDRSQIS</sequence>
<evidence type="ECO:0000313" key="6">
    <source>
        <dbReference type="Proteomes" id="UP000776164"/>
    </source>
</evidence>
<evidence type="ECO:0000256" key="1">
    <source>
        <dbReference type="ARBA" id="ARBA00023015"/>
    </source>
</evidence>
<comment type="caution">
    <text evidence="5">The sequence shown here is derived from an EMBL/GenBank/DDBJ whole genome shotgun (WGS) entry which is preliminary data.</text>
</comment>
<dbReference type="CDD" id="cd01392">
    <property type="entry name" value="HTH_LacI"/>
    <property type="match status" value="1"/>
</dbReference>
<organism evidence="5 6">
    <name type="scientific">Subtercola frigoramans</name>
    <dbReference type="NCBI Taxonomy" id="120298"/>
    <lineage>
        <taxon>Bacteria</taxon>
        <taxon>Bacillati</taxon>
        <taxon>Actinomycetota</taxon>
        <taxon>Actinomycetes</taxon>
        <taxon>Micrococcales</taxon>
        <taxon>Microbacteriaceae</taxon>
        <taxon>Subtercola</taxon>
    </lineage>
</organism>